<dbReference type="PANTHER" id="PTHR45458">
    <property type="entry name" value="SHORT-CHAIN DEHYDROGENASE/REDUCTASE SDR"/>
    <property type="match status" value="1"/>
</dbReference>
<dbReference type="RefSeq" id="WP_379876540.1">
    <property type="nucleotide sequence ID" value="NZ_JBHUIP010000012.1"/>
</dbReference>
<protein>
    <submittedName>
        <fullName evidence="1">SDR family NAD(P)-dependent oxidoreductase</fullName>
    </submittedName>
</protein>
<proteinExistence type="predicted"/>
<keyword evidence="2" id="KW-1185">Reference proteome</keyword>
<accession>A0ABW5DRU2</accession>
<gene>
    <name evidence="1" type="ORF">ACFSM5_11545</name>
</gene>
<organism evidence="1 2">
    <name type="scientific">Lacibacterium aquatile</name>
    <dbReference type="NCBI Taxonomy" id="1168082"/>
    <lineage>
        <taxon>Bacteria</taxon>
        <taxon>Pseudomonadati</taxon>
        <taxon>Pseudomonadota</taxon>
        <taxon>Alphaproteobacteria</taxon>
        <taxon>Rhodospirillales</taxon>
        <taxon>Rhodospirillaceae</taxon>
    </lineage>
</organism>
<dbReference type="InterPro" id="IPR036291">
    <property type="entry name" value="NAD(P)-bd_dom_sf"/>
</dbReference>
<dbReference type="EMBL" id="JBHUIP010000012">
    <property type="protein sequence ID" value="MFD2263525.1"/>
    <property type="molecule type" value="Genomic_DNA"/>
</dbReference>
<dbReference type="PRINTS" id="PR00081">
    <property type="entry name" value="GDHRDH"/>
</dbReference>
<dbReference type="InterPro" id="IPR002347">
    <property type="entry name" value="SDR_fam"/>
</dbReference>
<evidence type="ECO:0000313" key="1">
    <source>
        <dbReference type="EMBL" id="MFD2263525.1"/>
    </source>
</evidence>
<sequence>MGAPVLIVGASRGIGLELVRQYRALGREVLATHRKPEDAAAITALGATPYRIDVTEEAALPGLVDVAEGAKVETVILAAGILLEADRTMDPAVMDEAVFLECMRVNALAPMRLMFQLGHILPRGGRIGVLSTRMASKELLVSSYNTMAYRASKAALNIAVKAAANAYAAKGVAIFAMHPGWVKTDMGGSGAEVEIADSAVGLMQIVERADEATSGGFFNYTGEALPW</sequence>
<dbReference type="SUPFAM" id="SSF51735">
    <property type="entry name" value="NAD(P)-binding Rossmann-fold domains"/>
    <property type="match status" value="1"/>
</dbReference>
<dbReference type="InterPro" id="IPR052184">
    <property type="entry name" value="SDR_enzymes"/>
</dbReference>
<dbReference type="Gene3D" id="3.40.50.720">
    <property type="entry name" value="NAD(P)-binding Rossmann-like Domain"/>
    <property type="match status" value="1"/>
</dbReference>
<reference evidence="2" key="1">
    <citation type="journal article" date="2019" name="Int. J. Syst. Evol. Microbiol.">
        <title>The Global Catalogue of Microorganisms (GCM) 10K type strain sequencing project: providing services to taxonomists for standard genome sequencing and annotation.</title>
        <authorList>
            <consortium name="The Broad Institute Genomics Platform"/>
            <consortium name="The Broad Institute Genome Sequencing Center for Infectious Disease"/>
            <person name="Wu L."/>
            <person name="Ma J."/>
        </authorList>
    </citation>
    <scope>NUCLEOTIDE SEQUENCE [LARGE SCALE GENOMIC DNA]</scope>
    <source>
        <strain evidence="2">CGMCC 1.19062</strain>
    </source>
</reference>
<name>A0ABW5DRU2_9PROT</name>
<dbReference type="Proteomes" id="UP001597295">
    <property type="component" value="Unassembled WGS sequence"/>
</dbReference>
<dbReference type="PANTHER" id="PTHR45458:SF1">
    <property type="entry name" value="SHORT CHAIN DEHYDROGENASE"/>
    <property type="match status" value="1"/>
</dbReference>
<comment type="caution">
    <text evidence="1">The sequence shown here is derived from an EMBL/GenBank/DDBJ whole genome shotgun (WGS) entry which is preliminary data.</text>
</comment>
<dbReference type="Pfam" id="PF00106">
    <property type="entry name" value="adh_short"/>
    <property type="match status" value="1"/>
</dbReference>
<evidence type="ECO:0000313" key="2">
    <source>
        <dbReference type="Proteomes" id="UP001597295"/>
    </source>
</evidence>